<reference evidence="5 6" key="1">
    <citation type="submission" date="2016-04" db="EMBL/GenBank/DDBJ databases">
        <authorList>
            <person name="Evans L.H."/>
            <person name="Alamgir A."/>
            <person name="Owens N."/>
            <person name="Weber N.D."/>
            <person name="Virtaneva K."/>
            <person name="Barbian K."/>
            <person name="Babar A."/>
            <person name="Rosenke K."/>
        </authorList>
    </citation>
    <scope>NUCLEOTIDE SEQUENCE [LARGE SCALE GENOMIC DNA]</scope>
    <source>
        <strain evidence="5">NIES-2108</strain>
    </source>
</reference>
<dbReference type="EMBL" id="LXQE01000177">
    <property type="protein sequence ID" value="RCJ31238.1"/>
    <property type="molecule type" value="Genomic_DNA"/>
</dbReference>
<name>A0A367R437_NOSPU</name>
<keyword evidence="3" id="KW-0472">Membrane</keyword>
<keyword evidence="1" id="KW-0479">Metal-binding</keyword>
<protein>
    <recommendedName>
        <fullName evidence="4">Cation-transporting P-type ATPase C-terminal domain-containing protein</fullName>
    </recommendedName>
</protein>
<dbReference type="GO" id="GO:0046872">
    <property type="term" value="F:metal ion binding"/>
    <property type="evidence" value="ECO:0007669"/>
    <property type="project" value="UniProtKB-KW"/>
</dbReference>
<dbReference type="PANTHER" id="PTHR24093:SF506">
    <property type="entry name" value="CATION-TRANSPORTING ATPASE PMA1"/>
    <property type="match status" value="1"/>
</dbReference>
<keyword evidence="3" id="KW-0812">Transmembrane</keyword>
<dbReference type="Pfam" id="PF00689">
    <property type="entry name" value="Cation_ATPase_C"/>
    <property type="match status" value="1"/>
</dbReference>
<accession>A0A367R437</accession>
<dbReference type="PANTHER" id="PTHR24093">
    <property type="entry name" value="CATION TRANSPORTING ATPASE"/>
    <property type="match status" value="1"/>
</dbReference>
<sequence>MGGAGTEVGKEASDMILTDDNFASIKAAVEEGRTVYRNFLKAIAFILPVNGGESMTILISVLFARELPILSLQVLWLNMVNSIAMTVPLAFEPKSERVMQQSPRSPREPLLSKSLVKRILAISLFNWILIFGVFEWIRQTTGNIDLARTMAIQALVAGRIFYLLSISQLGIALINKNRGIRQTFSDASAIGIGIATTIILQIIFSQWNLMNNLFSTAPLNLNQWLICLLIGLPMIGVSIIVNRFDPLN</sequence>
<comment type="caution">
    <text evidence="5">The sequence shown here is derived from an EMBL/GenBank/DDBJ whole genome shotgun (WGS) entry which is preliminary data.</text>
</comment>
<proteinExistence type="predicted"/>
<dbReference type="SUPFAM" id="SSF81665">
    <property type="entry name" value="Calcium ATPase, transmembrane domain M"/>
    <property type="match status" value="1"/>
</dbReference>
<feature type="transmembrane region" description="Helical" evidence="3">
    <location>
        <begin position="221"/>
        <end position="241"/>
    </location>
</feature>
<keyword evidence="2" id="KW-0460">Magnesium</keyword>
<dbReference type="GO" id="GO:0005388">
    <property type="term" value="F:P-type calcium transporter activity"/>
    <property type="evidence" value="ECO:0007669"/>
    <property type="project" value="TreeGrafter"/>
</dbReference>
<dbReference type="Gene3D" id="1.20.1110.10">
    <property type="entry name" value="Calcium-transporting ATPase, transmembrane domain"/>
    <property type="match status" value="2"/>
</dbReference>
<evidence type="ECO:0000313" key="6">
    <source>
        <dbReference type="Proteomes" id="UP000252085"/>
    </source>
</evidence>
<feature type="transmembrane region" description="Helical" evidence="3">
    <location>
        <begin position="42"/>
        <end position="64"/>
    </location>
</feature>
<evidence type="ECO:0000256" key="3">
    <source>
        <dbReference type="SAM" id="Phobius"/>
    </source>
</evidence>
<evidence type="ECO:0000313" key="5">
    <source>
        <dbReference type="EMBL" id="RCJ31238.1"/>
    </source>
</evidence>
<feature type="domain" description="Cation-transporting P-type ATPase C-terminal" evidence="4">
    <location>
        <begin position="67"/>
        <end position="243"/>
    </location>
</feature>
<dbReference type="AlphaFoldDB" id="A0A367R437"/>
<keyword evidence="3" id="KW-1133">Transmembrane helix</keyword>
<feature type="transmembrane region" description="Helical" evidence="3">
    <location>
        <begin position="119"/>
        <end position="138"/>
    </location>
</feature>
<gene>
    <name evidence="5" type="ORF">A6769_31260</name>
</gene>
<feature type="transmembrane region" description="Helical" evidence="3">
    <location>
        <begin position="70"/>
        <end position="91"/>
    </location>
</feature>
<dbReference type="InterPro" id="IPR006068">
    <property type="entry name" value="ATPase_P-typ_cation-transptr_C"/>
</dbReference>
<feature type="transmembrane region" description="Helical" evidence="3">
    <location>
        <begin position="187"/>
        <end position="209"/>
    </location>
</feature>
<dbReference type="GO" id="GO:0005886">
    <property type="term" value="C:plasma membrane"/>
    <property type="evidence" value="ECO:0007669"/>
    <property type="project" value="TreeGrafter"/>
</dbReference>
<evidence type="ECO:0000256" key="1">
    <source>
        <dbReference type="ARBA" id="ARBA00022723"/>
    </source>
</evidence>
<evidence type="ECO:0000259" key="4">
    <source>
        <dbReference type="Pfam" id="PF00689"/>
    </source>
</evidence>
<organism evidence="5 6">
    <name type="scientific">Nostoc punctiforme NIES-2108</name>
    <dbReference type="NCBI Taxonomy" id="1356359"/>
    <lineage>
        <taxon>Bacteria</taxon>
        <taxon>Bacillati</taxon>
        <taxon>Cyanobacteriota</taxon>
        <taxon>Cyanophyceae</taxon>
        <taxon>Nostocales</taxon>
        <taxon>Nostocaceae</taxon>
        <taxon>Nostoc</taxon>
    </lineage>
</organism>
<evidence type="ECO:0000256" key="2">
    <source>
        <dbReference type="ARBA" id="ARBA00022842"/>
    </source>
</evidence>
<feature type="transmembrane region" description="Helical" evidence="3">
    <location>
        <begin position="150"/>
        <end position="175"/>
    </location>
</feature>
<dbReference type="Proteomes" id="UP000252085">
    <property type="component" value="Unassembled WGS sequence"/>
</dbReference>
<dbReference type="InterPro" id="IPR023298">
    <property type="entry name" value="ATPase_P-typ_TM_dom_sf"/>
</dbReference>